<accession>A0A8X6XQ63</accession>
<comment type="caution">
    <text evidence="1">The sequence shown here is derived from an EMBL/GenBank/DDBJ whole genome shotgun (WGS) entry which is preliminary data.</text>
</comment>
<sequence>MCNSISLPDALVPSRSERNEPCFCPRCLSHFLKRASGRQQQPWLVETICWASSPGVSVCRHNLHERRKRKLKRPPEAPGLDQTKKCFLIMVYWSVSLFFFY</sequence>
<evidence type="ECO:0000313" key="1">
    <source>
        <dbReference type="EMBL" id="GFY56579.1"/>
    </source>
</evidence>
<dbReference type="EMBL" id="BMAV01011042">
    <property type="protein sequence ID" value="GFY56579.1"/>
    <property type="molecule type" value="Genomic_DNA"/>
</dbReference>
<proteinExistence type="predicted"/>
<dbReference type="OrthoDB" id="10540461at2759"/>
<keyword evidence="2" id="KW-1185">Reference proteome</keyword>
<gene>
    <name evidence="1" type="ORF">TNIN_299501</name>
</gene>
<name>A0A8X6XQ63_9ARAC</name>
<reference evidence="1" key="1">
    <citation type="submission" date="2020-08" db="EMBL/GenBank/DDBJ databases">
        <title>Multicomponent nature underlies the extraordinary mechanical properties of spider dragline silk.</title>
        <authorList>
            <person name="Kono N."/>
            <person name="Nakamura H."/>
            <person name="Mori M."/>
            <person name="Yoshida Y."/>
            <person name="Ohtoshi R."/>
            <person name="Malay A.D."/>
            <person name="Moran D.A.P."/>
            <person name="Tomita M."/>
            <person name="Numata K."/>
            <person name="Arakawa K."/>
        </authorList>
    </citation>
    <scope>NUCLEOTIDE SEQUENCE</scope>
</reference>
<dbReference type="Proteomes" id="UP000886998">
    <property type="component" value="Unassembled WGS sequence"/>
</dbReference>
<protein>
    <submittedName>
        <fullName evidence="1">Uncharacterized protein</fullName>
    </submittedName>
</protein>
<organism evidence="1 2">
    <name type="scientific">Trichonephila inaurata madagascariensis</name>
    <dbReference type="NCBI Taxonomy" id="2747483"/>
    <lineage>
        <taxon>Eukaryota</taxon>
        <taxon>Metazoa</taxon>
        <taxon>Ecdysozoa</taxon>
        <taxon>Arthropoda</taxon>
        <taxon>Chelicerata</taxon>
        <taxon>Arachnida</taxon>
        <taxon>Araneae</taxon>
        <taxon>Araneomorphae</taxon>
        <taxon>Entelegynae</taxon>
        <taxon>Araneoidea</taxon>
        <taxon>Nephilidae</taxon>
        <taxon>Trichonephila</taxon>
        <taxon>Trichonephila inaurata</taxon>
    </lineage>
</organism>
<dbReference type="AlphaFoldDB" id="A0A8X6XQ63"/>
<evidence type="ECO:0000313" key="2">
    <source>
        <dbReference type="Proteomes" id="UP000886998"/>
    </source>
</evidence>